<accession>A0ACC1LL43</accession>
<organism evidence="1 2">
    <name type="scientific">Coemansia furcata</name>
    <dbReference type="NCBI Taxonomy" id="417177"/>
    <lineage>
        <taxon>Eukaryota</taxon>
        <taxon>Fungi</taxon>
        <taxon>Fungi incertae sedis</taxon>
        <taxon>Zoopagomycota</taxon>
        <taxon>Kickxellomycotina</taxon>
        <taxon>Kickxellomycetes</taxon>
        <taxon>Kickxellales</taxon>
        <taxon>Kickxellaceae</taxon>
        <taxon>Coemansia</taxon>
    </lineage>
</organism>
<dbReference type="EMBL" id="JANBUP010000546">
    <property type="protein sequence ID" value="KAJ2811043.1"/>
    <property type="molecule type" value="Genomic_DNA"/>
</dbReference>
<dbReference type="Proteomes" id="UP001140096">
    <property type="component" value="Unassembled WGS sequence"/>
</dbReference>
<protein>
    <submittedName>
        <fullName evidence="1">Uncharacterized protein</fullName>
    </submittedName>
</protein>
<proteinExistence type="predicted"/>
<evidence type="ECO:0000313" key="1">
    <source>
        <dbReference type="EMBL" id="KAJ2811043.1"/>
    </source>
</evidence>
<name>A0ACC1LL43_9FUNG</name>
<comment type="caution">
    <text evidence="1">The sequence shown here is derived from an EMBL/GenBank/DDBJ whole genome shotgun (WGS) entry which is preliminary data.</text>
</comment>
<evidence type="ECO:0000313" key="2">
    <source>
        <dbReference type="Proteomes" id="UP001140096"/>
    </source>
</evidence>
<reference evidence="1" key="1">
    <citation type="submission" date="2022-07" db="EMBL/GenBank/DDBJ databases">
        <title>Phylogenomic reconstructions and comparative analyses of Kickxellomycotina fungi.</title>
        <authorList>
            <person name="Reynolds N.K."/>
            <person name="Stajich J.E."/>
            <person name="Barry K."/>
            <person name="Grigoriev I.V."/>
            <person name="Crous P."/>
            <person name="Smith M.E."/>
        </authorList>
    </citation>
    <scope>NUCLEOTIDE SEQUENCE</scope>
    <source>
        <strain evidence="1">CBS 102833</strain>
    </source>
</reference>
<sequence length="148" mass="17220">MIAKRLNIEEKEFMFYGRGKKSCHDYEPDTLFAKVRYSEESIKRLEAGAPPAPFSMRLRDNPEYKGKTGKLRWILAQDIEGLCMDLPEEDWDYEGMLARKFEKCLAVYKAQQEDQQEDQQETQQEAQEEAQEEVPTETQVADDSENAA</sequence>
<gene>
    <name evidence="1" type="ORF">H4S07_002308</name>
</gene>
<keyword evidence="2" id="KW-1185">Reference proteome</keyword>